<dbReference type="GO" id="GO:0032267">
    <property type="term" value="F:tRNA(Ile)-lysidine synthase activity"/>
    <property type="evidence" value="ECO:0007669"/>
    <property type="project" value="UniProtKB-EC"/>
</dbReference>
<keyword evidence="6 8" id="KW-0067">ATP-binding</keyword>
<dbReference type="GO" id="GO:0006400">
    <property type="term" value="P:tRNA modification"/>
    <property type="evidence" value="ECO:0007669"/>
    <property type="project" value="UniProtKB-UniRule"/>
</dbReference>
<dbReference type="NCBIfam" id="TIGR02432">
    <property type="entry name" value="lysidine_TilS_N"/>
    <property type="match status" value="1"/>
</dbReference>
<dbReference type="Pfam" id="PF09179">
    <property type="entry name" value="TilS"/>
    <property type="match status" value="1"/>
</dbReference>
<dbReference type="HAMAP" id="MF_01161">
    <property type="entry name" value="tRNA_Ile_lys_synt"/>
    <property type="match status" value="1"/>
</dbReference>
<dbReference type="InterPro" id="IPR011063">
    <property type="entry name" value="TilS/TtcA_N"/>
</dbReference>
<comment type="catalytic activity">
    <reaction evidence="7 8">
        <text>cytidine(34) in tRNA(Ile2) + L-lysine + ATP = lysidine(34) in tRNA(Ile2) + AMP + diphosphate + H(+)</text>
        <dbReference type="Rhea" id="RHEA:43744"/>
        <dbReference type="Rhea" id="RHEA-COMP:10625"/>
        <dbReference type="Rhea" id="RHEA-COMP:10670"/>
        <dbReference type="ChEBI" id="CHEBI:15378"/>
        <dbReference type="ChEBI" id="CHEBI:30616"/>
        <dbReference type="ChEBI" id="CHEBI:32551"/>
        <dbReference type="ChEBI" id="CHEBI:33019"/>
        <dbReference type="ChEBI" id="CHEBI:82748"/>
        <dbReference type="ChEBI" id="CHEBI:83665"/>
        <dbReference type="ChEBI" id="CHEBI:456215"/>
        <dbReference type="EC" id="6.3.4.19"/>
    </reaction>
</comment>
<comment type="subcellular location">
    <subcellularLocation>
        <location evidence="1 8">Cytoplasm</location>
    </subcellularLocation>
</comment>
<proteinExistence type="inferred from homology"/>
<dbReference type="PANTHER" id="PTHR43033:SF1">
    <property type="entry name" value="TRNA(ILE)-LYSIDINE SYNTHASE-RELATED"/>
    <property type="match status" value="1"/>
</dbReference>
<accession>A0A0A0BGL0</accession>
<evidence type="ECO:0000256" key="6">
    <source>
        <dbReference type="ARBA" id="ARBA00022840"/>
    </source>
</evidence>
<evidence type="ECO:0000313" key="10">
    <source>
        <dbReference type="EMBL" id="KGM07030.1"/>
    </source>
</evidence>
<dbReference type="GO" id="GO:0005524">
    <property type="term" value="F:ATP binding"/>
    <property type="evidence" value="ECO:0007669"/>
    <property type="project" value="UniProtKB-UniRule"/>
</dbReference>
<evidence type="ECO:0000256" key="1">
    <source>
        <dbReference type="ARBA" id="ARBA00004496"/>
    </source>
</evidence>
<protein>
    <recommendedName>
        <fullName evidence="8">tRNA(Ile)-lysidine synthase</fullName>
        <ecNumber evidence="8">6.3.4.19</ecNumber>
    </recommendedName>
    <alternativeName>
        <fullName evidence="8">tRNA(Ile)-2-lysyl-cytidine synthase</fullName>
    </alternativeName>
    <alternativeName>
        <fullName evidence="8">tRNA(Ile)-lysidine synthetase</fullName>
    </alternativeName>
</protein>
<comment type="similarity">
    <text evidence="8">Belongs to the tRNA(Ile)-lysidine synthase family.</text>
</comment>
<dbReference type="Proteomes" id="UP000029999">
    <property type="component" value="Unassembled WGS sequence"/>
</dbReference>
<dbReference type="STRING" id="392484.LP43_1530"/>
<dbReference type="Pfam" id="PF11734">
    <property type="entry name" value="TilS_C"/>
    <property type="match status" value="1"/>
</dbReference>
<dbReference type="AlphaFoldDB" id="A0A0A0BGL0"/>
<dbReference type="InterPro" id="IPR014729">
    <property type="entry name" value="Rossmann-like_a/b/a_fold"/>
</dbReference>
<evidence type="ECO:0000256" key="3">
    <source>
        <dbReference type="ARBA" id="ARBA00022598"/>
    </source>
</evidence>
<dbReference type="CDD" id="cd01992">
    <property type="entry name" value="TilS_N"/>
    <property type="match status" value="1"/>
</dbReference>
<feature type="binding site" evidence="8">
    <location>
        <begin position="26"/>
        <end position="31"/>
    </location>
    <ligand>
        <name>ATP</name>
        <dbReference type="ChEBI" id="CHEBI:30616"/>
    </ligand>
</feature>
<evidence type="ECO:0000256" key="7">
    <source>
        <dbReference type="ARBA" id="ARBA00048539"/>
    </source>
</evidence>
<comment type="function">
    <text evidence="8">Ligates lysine onto the cytidine present at position 34 of the AUA codon-specific tRNA(Ile) that contains the anticodon CAU, in an ATP-dependent manner. Cytidine is converted to lysidine, thus changing the amino acid specificity of the tRNA from methionine to isoleucine.</text>
</comment>
<dbReference type="PANTHER" id="PTHR43033">
    <property type="entry name" value="TRNA(ILE)-LYSIDINE SYNTHASE-RELATED"/>
    <property type="match status" value="1"/>
</dbReference>
<evidence type="ECO:0000256" key="8">
    <source>
        <dbReference type="HAMAP-Rule" id="MF_01161"/>
    </source>
</evidence>
<feature type="domain" description="Lysidine-tRNA(Ile) synthetase C-terminal" evidence="9">
    <location>
        <begin position="364"/>
        <end position="436"/>
    </location>
</feature>
<dbReference type="Gene3D" id="1.20.59.20">
    <property type="match status" value="1"/>
</dbReference>
<evidence type="ECO:0000256" key="4">
    <source>
        <dbReference type="ARBA" id="ARBA00022694"/>
    </source>
</evidence>
<sequence>MAFNPQQIIVDLIKLVAGRPVCIAYSGGVDSHVLLHLLANTQHPQLTSIRTIYVDHGLHAESDKWREHCASVSKSLDITFESLTVSVENIDELGLEAAARQARYQAFSSALFENEVLVTAQHQQDQAETLMLQLLRGSGPSGLSAMGRESTMKGMTILRPLLGLSKADILDYAQLHQLSWIEDSSNADLTLNRNYLRHQVFPNLESRWPAVAKTMSRSADHCREATVLLQELAHLDAQRVCIDPPNILSVSALTELSEPRQRNLLRFSIEQCDLNLPSTVVLQRAIDEVCSAAEDKSPHVHWPGAEIRRYRDQLIIQAVKMTNTELTEQHIEGASELELTDGCWLKWQVVSGQGLKSHVAKGPLQLKFRQGGEKIKLQGHSQHKALKQLFQEWGVPPWRRQFIPLLFVEQELVAVVGYGYAEHYAADIGEKGWLPYLEPVE</sequence>
<keyword evidence="3 8" id="KW-0436">Ligase</keyword>
<name>A0A0A0BGL0_9GAMM</name>
<gene>
    <name evidence="8" type="primary">tilS</name>
    <name evidence="10" type="ORF">LP43_1530</name>
</gene>
<dbReference type="SUPFAM" id="SSF82829">
    <property type="entry name" value="MesJ substrate recognition domain-like"/>
    <property type="match status" value="1"/>
</dbReference>
<dbReference type="EC" id="6.3.4.19" evidence="8"/>
<comment type="domain">
    <text evidence="8">The N-terminal region contains the highly conserved SGGXDS motif, predicted to be a P-loop motif involved in ATP binding.</text>
</comment>
<keyword evidence="5 8" id="KW-0547">Nucleotide-binding</keyword>
<evidence type="ECO:0000256" key="2">
    <source>
        <dbReference type="ARBA" id="ARBA00022490"/>
    </source>
</evidence>
<keyword evidence="2 8" id="KW-0963">Cytoplasm</keyword>
<evidence type="ECO:0000313" key="11">
    <source>
        <dbReference type="Proteomes" id="UP000029999"/>
    </source>
</evidence>
<comment type="caution">
    <text evidence="10">The sequence shown here is derived from an EMBL/GenBank/DDBJ whole genome shotgun (WGS) entry which is preliminary data.</text>
</comment>
<organism evidence="10 11">
    <name type="scientific">Methylophaga thiooxydans</name>
    <dbReference type="NCBI Taxonomy" id="392484"/>
    <lineage>
        <taxon>Bacteria</taxon>
        <taxon>Pseudomonadati</taxon>
        <taxon>Pseudomonadota</taxon>
        <taxon>Gammaproteobacteria</taxon>
        <taxon>Thiotrichales</taxon>
        <taxon>Piscirickettsiaceae</taxon>
        <taxon>Methylophaga</taxon>
    </lineage>
</organism>
<keyword evidence="4 8" id="KW-0819">tRNA processing</keyword>
<dbReference type="SUPFAM" id="SSF56037">
    <property type="entry name" value="PheT/TilS domain"/>
    <property type="match status" value="1"/>
</dbReference>
<dbReference type="SMART" id="SM00977">
    <property type="entry name" value="TilS_C"/>
    <property type="match status" value="1"/>
</dbReference>
<dbReference type="Gene3D" id="3.40.50.620">
    <property type="entry name" value="HUPs"/>
    <property type="match status" value="1"/>
</dbReference>
<dbReference type="InterPro" id="IPR015262">
    <property type="entry name" value="tRNA_Ile_lys_synt_subst-bd"/>
</dbReference>
<dbReference type="InterPro" id="IPR012796">
    <property type="entry name" value="Lysidine-tRNA-synth_C"/>
</dbReference>
<dbReference type="InterPro" id="IPR012094">
    <property type="entry name" value="tRNA_Ile_lys_synt"/>
</dbReference>
<dbReference type="GO" id="GO:0005737">
    <property type="term" value="C:cytoplasm"/>
    <property type="evidence" value="ECO:0007669"/>
    <property type="project" value="UniProtKB-SubCell"/>
</dbReference>
<dbReference type="InterPro" id="IPR012795">
    <property type="entry name" value="tRNA_Ile_lys_synt_N"/>
</dbReference>
<dbReference type="SUPFAM" id="SSF52402">
    <property type="entry name" value="Adenine nucleotide alpha hydrolases-like"/>
    <property type="match status" value="1"/>
</dbReference>
<dbReference type="Pfam" id="PF01171">
    <property type="entry name" value="ATP_bind_3"/>
    <property type="match status" value="1"/>
</dbReference>
<dbReference type="NCBIfam" id="TIGR02433">
    <property type="entry name" value="lysidine_TilS_C"/>
    <property type="match status" value="1"/>
</dbReference>
<dbReference type="EMBL" id="JRQD01000003">
    <property type="protein sequence ID" value="KGM07030.1"/>
    <property type="molecule type" value="Genomic_DNA"/>
</dbReference>
<dbReference type="RefSeq" id="WP_052094066.1">
    <property type="nucleotide sequence ID" value="NZ_JRQD01000003.1"/>
</dbReference>
<evidence type="ECO:0000256" key="5">
    <source>
        <dbReference type="ARBA" id="ARBA00022741"/>
    </source>
</evidence>
<reference evidence="10 11" key="1">
    <citation type="submission" date="2014-09" db="EMBL/GenBank/DDBJ databases">
        <authorList>
            <person name="Grob C."/>
            <person name="Taubert M."/>
            <person name="Howat A.M."/>
            <person name="Burns O.J."/>
            <person name="Dixon J.L."/>
            <person name="Chen Y."/>
            <person name="Murrell J.C."/>
        </authorList>
    </citation>
    <scope>NUCLEOTIDE SEQUENCE [LARGE SCALE GENOMIC DNA]</scope>
    <source>
        <strain evidence="10">L4</strain>
    </source>
</reference>
<evidence type="ECO:0000259" key="9">
    <source>
        <dbReference type="SMART" id="SM00977"/>
    </source>
</evidence>